<accession>A0ABV7QG82</accession>
<keyword evidence="2" id="KW-1185">Reference proteome</keyword>
<dbReference type="RefSeq" id="WP_354737076.1">
    <property type="nucleotide sequence ID" value="NZ_JBHMAY010000017.1"/>
</dbReference>
<dbReference type="Proteomes" id="UP001595764">
    <property type="component" value="Unassembled WGS sequence"/>
</dbReference>
<sequence length="50" mass="5512">MRVPGRAALGVQDKRDEQGQLARHVKRGTMGNHVGPPDFSDSIFEKPVLL</sequence>
<gene>
    <name evidence="1" type="ORF">ACFORO_12710</name>
</gene>
<evidence type="ECO:0000313" key="1">
    <source>
        <dbReference type="EMBL" id="MFC3511030.1"/>
    </source>
</evidence>
<reference evidence="2" key="1">
    <citation type="journal article" date="2019" name="Int. J. Syst. Evol. Microbiol.">
        <title>The Global Catalogue of Microorganisms (GCM) 10K type strain sequencing project: providing services to taxonomists for standard genome sequencing and annotation.</title>
        <authorList>
            <consortium name="The Broad Institute Genomics Platform"/>
            <consortium name="The Broad Institute Genome Sequencing Center for Infectious Disease"/>
            <person name="Wu L."/>
            <person name="Ma J."/>
        </authorList>
    </citation>
    <scope>NUCLEOTIDE SEQUENCE [LARGE SCALE GENOMIC DNA]</scope>
    <source>
        <strain evidence="2">CGMCC 4.7682</strain>
    </source>
</reference>
<proteinExistence type="predicted"/>
<protein>
    <submittedName>
        <fullName evidence="1">Uncharacterized protein</fullName>
    </submittedName>
</protein>
<comment type="caution">
    <text evidence="1">The sequence shown here is derived from an EMBL/GenBank/DDBJ whole genome shotgun (WGS) entry which is preliminary data.</text>
</comment>
<name>A0ABV7QG82_9PSEU</name>
<evidence type="ECO:0000313" key="2">
    <source>
        <dbReference type="Proteomes" id="UP001595764"/>
    </source>
</evidence>
<organism evidence="1 2">
    <name type="scientific">Amycolatopsis halotolerans</name>
    <dbReference type="NCBI Taxonomy" id="330083"/>
    <lineage>
        <taxon>Bacteria</taxon>
        <taxon>Bacillati</taxon>
        <taxon>Actinomycetota</taxon>
        <taxon>Actinomycetes</taxon>
        <taxon>Pseudonocardiales</taxon>
        <taxon>Pseudonocardiaceae</taxon>
        <taxon>Amycolatopsis</taxon>
    </lineage>
</organism>
<dbReference type="EMBL" id="JBHRWI010000016">
    <property type="protein sequence ID" value="MFC3511030.1"/>
    <property type="molecule type" value="Genomic_DNA"/>
</dbReference>